<feature type="non-terminal residue" evidence="2">
    <location>
        <position position="57"/>
    </location>
</feature>
<name>A0A844C285_9LACT</name>
<evidence type="ECO:0000313" key="3">
    <source>
        <dbReference type="Proteomes" id="UP000440066"/>
    </source>
</evidence>
<accession>A0A844C285</accession>
<evidence type="ECO:0000259" key="1">
    <source>
        <dbReference type="Pfam" id="PF13936"/>
    </source>
</evidence>
<feature type="domain" description="Transposase IS30-like HTH" evidence="1">
    <location>
        <begin position="15"/>
        <end position="57"/>
    </location>
</feature>
<comment type="caution">
    <text evidence="2">The sequence shown here is derived from an EMBL/GenBank/DDBJ whole genome shotgun (WGS) entry which is preliminary data.</text>
</comment>
<reference evidence="2 3" key="1">
    <citation type="submission" date="2019-11" db="EMBL/GenBank/DDBJ databases">
        <title>Characterisation of Fundicoccus ignavus gen. nov. sp. nov., a novel genus of the family Aerococcaceae from bulk tank milk.</title>
        <authorList>
            <person name="Siebert A."/>
            <person name="Huptas C."/>
            <person name="Wenning M."/>
            <person name="Scherer S."/>
            <person name="Doll E.V."/>
        </authorList>
    </citation>
    <scope>NUCLEOTIDE SEQUENCE [LARGE SCALE GENOMIC DNA]</scope>
    <source>
        <strain evidence="2 3">DSM 109652</strain>
    </source>
</reference>
<dbReference type="InterPro" id="IPR025246">
    <property type="entry name" value="IS30-like_HTH"/>
</dbReference>
<dbReference type="Proteomes" id="UP000440066">
    <property type="component" value="Unassembled WGS sequence"/>
</dbReference>
<gene>
    <name evidence="2" type="ORF">GF867_12360</name>
</gene>
<dbReference type="Pfam" id="PF13936">
    <property type="entry name" value="HTH_38"/>
    <property type="match status" value="1"/>
</dbReference>
<dbReference type="AlphaFoldDB" id="A0A844C285"/>
<proteinExistence type="predicted"/>
<dbReference type="EMBL" id="WJQT01000026">
    <property type="protein sequence ID" value="MRJ48339.1"/>
    <property type="molecule type" value="Genomic_DNA"/>
</dbReference>
<evidence type="ECO:0000313" key="2">
    <source>
        <dbReference type="EMBL" id="MRJ48339.1"/>
    </source>
</evidence>
<dbReference type="Gene3D" id="1.10.10.60">
    <property type="entry name" value="Homeodomain-like"/>
    <property type="match status" value="1"/>
</dbReference>
<protein>
    <submittedName>
        <fullName evidence="2">Helix-turn-helix domain-containing protein</fullName>
    </submittedName>
</protein>
<sequence>MLITTKTYTRRSIMSYTYLTIEERSRIEVLVQEGYKINPIANLLGRHRSTIYRELNR</sequence>
<organism evidence="2 3">
    <name type="scientific">Fundicoccus ignavus</name>
    <dbReference type="NCBI Taxonomy" id="2664442"/>
    <lineage>
        <taxon>Bacteria</taxon>
        <taxon>Bacillati</taxon>
        <taxon>Bacillota</taxon>
        <taxon>Bacilli</taxon>
        <taxon>Lactobacillales</taxon>
        <taxon>Aerococcaceae</taxon>
        <taxon>Fundicoccus</taxon>
    </lineage>
</organism>